<comment type="caution">
    <text evidence="2">The sequence shown here is derived from an EMBL/GenBank/DDBJ whole genome shotgun (WGS) entry which is preliminary data.</text>
</comment>
<gene>
    <name evidence="2" type="ORF">CI1B_27720</name>
</gene>
<keyword evidence="3" id="KW-1185">Reference proteome</keyword>
<feature type="signal peptide" evidence="1">
    <location>
        <begin position="1"/>
        <end position="23"/>
    </location>
</feature>
<dbReference type="AlphaFoldDB" id="A0A508T664"/>
<protein>
    <submittedName>
        <fullName evidence="2">Uncharacterized protein</fullName>
    </submittedName>
</protein>
<organism evidence="2 3">
    <name type="scientific">Bradyrhizobium ivorense</name>
    <dbReference type="NCBI Taxonomy" id="2511166"/>
    <lineage>
        <taxon>Bacteria</taxon>
        <taxon>Pseudomonadati</taxon>
        <taxon>Pseudomonadota</taxon>
        <taxon>Alphaproteobacteria</taxon>
        <taxon>Hyphomicrobiales</taxon>
        <taxon>Nitrobacteraceae</taxon>
        <taxon>Bradyrhizobium</taxon>
    </lineage>
</organism>
<evidence type="ECO:0000313" key="3">
    <source>
        <dbReference type="Proteomes" id="UP000328092"/>
    </source>
</evidence>
<accession>A0A508T664</accession>
<keyword evidence="1" id="KW-0732">Signal</keyword>
<reference evidence="2" key="1">
    <citation type="submission" date="2019-02" db="EMBL/GenBank/DDBJ databases">
        <authorList>
            <person name="Pothier F.J."/>
        </authorList>
    </citation>
    <scope>NUCLEOTIDE SEQUENCE</scope>
    <source>
        <strain evidence="2">CI-1B</strain>
    </source>
</reference>
<sequence>MKKMMCIATTAFALLTASPPALLVASTSASAGWGDGVVK</sequence>
<evidence type="ECO:0000313" key="2">
    <source>
        <dbReference type="EMBL" id="VIO69566.1"/>
    </source>
</evidence>
<evidence type="ECO:0000256" key="1">
    <source>
        <dbReference type="SAM" id="SignalP"/>
    </source>
</evidence>
<proteinExistence type="predicted"/>
<name>A0A508T664_9BRAD</name>
<dbReference type="EMBL" id="CAADFC020000009">
    <property type="protein sequence ID" value="VIO69566.1"/>
    <property type="molecule type" value="Genomic_DNA"/>
</dbReference>
<dbReference type="Proteomes" id="UP000328092">
    <property type="component" value="Unassembled WGS sequence"/>
</dbReference>
<feature type="chain" id="PRO_5021360509" evidence="1">
    <location>
        <begin position="24"/>
        <end position="39"/>
    </location>
</feature>